<organism evidence="5 6">
    <name type="scientific">Starmerella bacillaris</name>
    <name type="common">Yeast</name>
    <name type="synonym">Candida zemplinina</name>
    <dbReference type="NCBI Taxonomy" id="1247836"/>
    <lineage>
        <taxon>Eukaryota</taxon>
        <taxon>Fungi</taxon>
        <taxon>Dikarya</taxon>
        <taxon>Ascomycota</taxon>
        <taxon>Saccharomycotina</taxon>
        <taxon>Dipodascomycetes</taxon>
        <taxon>Dipodascales</taxon>
        <taxon>Trichomonascaceae</taxon>
        <taxon>Starmerella</taxon>
    </lineage>
</organism>
<feature type="compositionally biased region" description="Polar residues" evidence="3">
    <location>
        <begin position="54"/>
        <end position="78"/>
    </location>
</feature>
<protein>
    <submittedName>
        <fullName evidence="5">Ca(2+)-dependent cysteine protease</fullName>
    </submittedName>
</protein>
<dbReference type="PANTHER" id="PTHR48104:SF30">
    <property type="entry name" value="METACASPASE-1"/>
    <property type="match status" value="1"/>
</dbReference>
<dbReference type="GO" id="GO:0005737">
    <property type="term" value="C:cytoplasm"/>
    <property type="evidence" value="ECO:0007669"/>
    <property type="project" value="TreeGrafter"/>
</dbReference>
<dbReference type="Gene3D" id="3.40.50.12660">
    <property type="match status" value="2"/>
</dbReference>
<evidence type="ECO:0000256" key="3">
    <source>
        <dbReference type="SAM" id="MobiDB-lite"/>
    </source>
</evidence>
<feature type="compositionally biased region" description="Low complexity" evidence="3">
    <location>
        <begin position="94"/>
        <end position="116"/>
    </location>
</feature>
<dbReference type="PANTHER" id="PTHR48104">
    <property type="entry name" value="METACASPASE-4"/>
    <property type="match status" value="1"/>
</dbReference>
<dbReference type="GO" id="GO:0004197">
    <property type="term" value="F:cysteine-type endopeptidase activity"/>
    <property type="evidence" value="ECO:0007669"/>
    <property type="project" value="InterPro"/>
</dbReference>
<dbReference type="Proteomes" id="UP001362899">
    <property type="component" value="Unassembled WGS sequence"/>
</dbReference>
<keyword evidence="2" id="KW-0865">Zymogen</keyword>
<sequence>MSNQYNRPPAPSYHNDDRGDWNYNGQNQNNWPSQEYNHQQQNYNRPPDLPARNFNGQSNGSSSHFDNASNGYSSQRHNANGGERFDQQSYGQYNQGNQGRNNNFNNNPNNNRNNNGNGNGNNGYSRPPVPPPGMQYDHGMQYAYSNNTGKRKGLFIGINYNGSKNQLQGCINDAQAMSRFVMQNFGYKKEDCVILTDDPGNRNNARAMPTRANIIDAMHWLVSNAQPNDSLIFHYSGHGSTVKDLDGDEETGYDETICPLDFEQAGMIVDDDMNTILVQSLPAGCRLTAFFDSCHSGSALDLPYTYSTKGALKEPNMLKDAGTNALGAIASYEQGNISGVLQSLSSTATRMMNGSSATNKTRQTKSSAADVISLSGCKDTQTSADASQGGFKAGAMSYSFLEVMSQNPNQSYLSLLQNIREVMRNKYSQKPQLSCSHPLDVNLRFTM</sequence>
<dbReference type="GO" id="GO:0006508">
    <property type="term" value="P:proteolysis"/>
    <property type="evidence" value="ECO:0007669"/>
    <property type="project" value="UniProtKB-KW"/>
</dbReference>
<keyword evidence="6" id="KW-1185">Reference proteome</keyword>
<proteinExistence type="inferred from homology"/>
<dbReference type="AlphaFoldDB" id="A0AAV5RI33"/>
<comment type="similarity">
    <text evidence="1">Belongs to the peptidase C14B family.</text>
</comment>
<comment type="caution">
    <text evidence="5">The sequence shown here is derived from an EMBL/GenBank/DDBJ whole genome shotgun (WGS) entry which is preliminary data.</text>
</comment>
<dbReference type="InterPro" id="IPR050452">
    <property type="entry name" value="Metacaspase"/>
</dbReference>
<evidence type="ECO:0000313" key="5">
    <source>
        <dbReference type="EMBL" id="GMM50813.1"/>
    </source>
</evidence>
<keyword evidence="5" id="KW-0645">Protease</keyword>
<feature type="region of interest" description="Disordered" evidence="3">
    <location>
        <begin position="1"/>
        <end position="137"/>
    </location>
</feature>
<name>A0AAV5RI33_STABA</name>
<evidence type="ECO:0000313" key="6">
    <source>
        <dbReference type="Proteomes" id="UP001362899"/>
    </source>
</evidence>
<gene>
    <name evidence="5" type="ORF">DASB73_017710</name>
</gene>
<feature type="compositionally biased region" description="Polar residues" evidence="3">
    <location>
        <begin position="23"/>
        <end position="44"/>
    </location>
</feature>
<feature type="domain" description="Peptidase C14 caspase" evidence="4">
    <location>
        <begin position="151"/>
        <end position="438"/>
    </location>
</feature>
<evidence type="ECO:0000259" key="4">
    <source>
        <dbReference type="Pfam" id="PF00656"/>
    </source>
</evidence>
<reference evidence="5 6" key="1">
    <citation type="journal article" date="2023" name="Elife">
        <title>Identification of key yeast species and microbe-microbe interactions impacting larval growth of Drosophila in the wild.</title>
        <authorList>
            <person name="Mure A."/>
            <person name="Sugiura Y."/>
            <person name="Maeda R."/>
            <person name="Honda K."/>
            <person name="Sakurai N."/>
            <person name="Takahashi Y."/>
            <person name="Watada M."/>
            <person name="Katoh T."/>
            <person name="Gotoh A."/>
            <person name="Gotoh Y."/>
            <person name="Taniguchi I."/>
            <person name="Nakamura K."/>
            <person name="Hayashi T."/>
            <person name="Katayama T."/>
            <person name="Uemura T."/>
            <person name="Hattori Y."/>
        </authorList>
    </citation>
    <scope>NUCLEOTIDE SEQUENCE [LARGE SCALE GENOMIC DNA]</scope>
    <source>
        <strain evidence="5 6">SB-73</strain>
    </source>
</reference>
<evidence type="ECO:0000256" key="1">
    <source>
        <dbReference type="ARBA" id="ARBA00009005"/>
    </source>
</evidence>
<dbReference type="InterPro" id="IPR011600">
    <property type="entry name" value="Pept_C14_caspase"/>
</dbReference>
<dbReference type="Pfam" id="PF00656">
    <property type="entry name" value="Peptidase_C14"/>
    <property type="match status" value="1"/>
</dbReference>
<dbReference type="EMBL" id="BTGC01000003">
    <property type="protein sequence ID" value="GMM50813.1"/>
    <property type="molecule type" value="Genomic_DNA"/>
</dbReference>
<evidence type="ECO:0000256" key="2">
    <source>
        <dbReference type="ARBA" id="ARBA00023145"/>
    </source>
</evidence>
<keyword evidence="5" id="KW-0378">Hydrolase</keyword>
<accession>A0AAV5RI33</accession>